<sequence length="298" mass="33558">MSTPEGSDLHQFFTETLSKYLSVVQAPRPNKDEWWASESDYCFRKRVLRRAGTPQLPVPLNSMMTREHGKMIEKIVGKAFQAHDVVRQGEIYLPEFKLRGHFDFLIFRDDETVICVDAKSANGQSFGFLTRRGSEGYRMQNALYAHGIETNGYTLTAPGSVGDDKTDECVTQREPVKVDKVAIFVIDKEYGNPHTDEYDKELYIKKAITDLREADKHWAQYQDNGTLPPETPMIAARSDNKHVKARRCAAGEMAPAGLCSPAYCGVIHACPRIAAWWKTHGKFNLTLPKAAAKETQNG</sequence>
<dbReference type="Gene3D" id="3.90.320.10">
    <property type="match status" value="1"/>
</dbReference>
<protein>
    <recommendedName>
        <fullName evidence="1">PD-(D/E)XK endonuclease-like domain-containing protein</fullName>
    </recommendedName>
</protein>
<proteinExistence type="predicted"/>
<gene>
    <name evidence="2" type="ORF">LCGC14_0552400</name>
</gene>
<reference evidence="2" key="1">
    <citation type="journal article" date="2015" name="Nature">
        <title>Complex archaea that bridge the gap between prokaryotes and eukaryotes.</title>
        <authorList>
            <person name="Spang A."/>
            <person name="Saw J.H."/>
            <person name="Jorgensen S.L."/>
            <person name="Zaremba-Niedzwiedzka K."/>
            <person name="Martijn J."/>
            <person name="Lind A.E."/>
            <person name="van Eijk R."/>
            <person name="Schleper C."/>
            <person name="Guy L."/>
            <person name="Ettema T.J."/>
        </authorList>
    </citation>
    <scope>NUCLEOTIDE SEQUENCE</scope>
</reference>
<dbReference type="AlphaFoldDB" id="A0A0F9S856"/>
<organism evidence="2">
    <name type="scientific">marine sediment metagenome</name>
    <dbReference type="NCBI Taxonomy" id="412755"/>
    <lineage>
        <taxon>unclassified sequences</taxon>
        <taxon>metagenomes</taxon>
        <taxon>ecological metagenomes</taxon>
    </lineage>
</organism>
<evidence type="ECO:0000259" key="1">
    <source>
        <dbReference type="Pfam" id="PF12705"/>
    </source>
</evidence>
<dbReference type="InterPro" id="IPR011604">
    <property type="entry name" value="PDDEXK-like_dom_sf"/>
</dbReference>
<accession>A0A0F9S856</accession>
<dbReference type="InterPro" id="IPR038726">
    <property type="entry name" value="PDDEXK_AddAB-type"/>
</dbReference>
<name>A0A0F9S856_9ZZZZ</name>
<dbReference type="Pfam" id="PF12705">
    <property type="entry name" value="PDDEXK_1"/>
    <property type="match status" value="1"/>
</dbReference>
<comment type="caution">
    <text evidence="2">The sequence shown here is derived from an EMBL/GenBank/DDBJ whole genome shotgun (WGS) entry which is preliminary data.</text>
</comment>
<evidence type="ECO:0000313" key="2">
    <source>
        <dbReference type="EMBL" id="KKN58427.1"/>
    </source>
</evidence>
<feature type="domain" description="PD-(D/E)XK endonuclease-like" evidence="1">
    <location>
        <begin position="6"/>
        <end position="271"/>
    </location>
</feature>
<dbReference type="EMBL" id="LAZR01000763">
    <property type="protein sequence ID" value="KKN58427.1"/>
    <property type="molecule type" value="Genomic_DNA"/>
</dbReference>